<evidence type="ECO:0000313" key="12">
    <source>
        <dbReference type="Proteomes" id="UP001418222"/>
    </source>
</evidence>
<protein>
    <submittedName>
        <fullName evidence="11">Flavonol synthase/flavanone 3-hydroxylase</fullName>
    </submittedName>
</protein>
<dbReference type="GO" id="GO:0009813">
    <property type="term" value="P:flavonoid biosynthetic process"/>
    <property type="evidence" value="ECO:0007669"/>
    <property type="project" value="UniProtKB-KW"/>
</dbReference>
<gene>
    <name evidence="11" type="primary">FLS</name>
    <name evidence="11" type="ORF">KSP39_PZI003098</name>
</gene>
<dbReference type="InterPro" id="IPR026992">
    <property type="entry name" value="DIOX_N"/>
</dbReference>
<keyword evidence="7 9" id="KW-0408">Iron</keyword>
<dbReference type="PROSITE" id="PS51471">
    <property type="entry name" value="FE2OG_OXY"/>
    <property type="match status" value="1"/>
</dbReference>
<dbReference type="AlphaFoldDB" id="A0AAP0BV90"/>
<reference evidence="11 12" key="1">
    <citation type="journal article" date="2022" name="Nat. Plants">
        <title>Genomes of leafy and leafless Platanthera orchids illuminate the evolution of mycoheterotrophy.</title>
        <authorList>
            <person name="Li M.H."/>
            <person name="Liu K.W."/>
            <person name="Li Z."/>
            <person name="Lu H.C."/>
            <person name="Ye Q.L."/>
            <person name="Zhang D."/>
            <person name="Wang J.Y."/>
            <person name="Li Y.F."/>
            <person name="Zhong Z.M."/>
            <person name="Liu X."/>
            <person name="Yu X."/>
            <person name="Liu D.K."/>
            <person name="Tu X.D."/>
            <person name="Liu B."/>
            <person name="Hao Y."/>
            <person name="Liao X.Y."/>
            <person name="Jiang Y.T."/>
            <person name="Sun W.H."/>
            <person name="Chen J."/>
            <person name="Chen Y.Q."/>
            <person name="Ai Y."/>
            <person name="Zhai J.W."/>
            <person name="Wu S.S."/>
            <person name="Zhou Z."/>
            <person name="Hsiao Y.Y."/>
            <person name="Wu W.L."/>
            <person name="Chen Y.Y."/>
            <person name="Lin Y.F."/>
            <person name="Hsu J.L."/>
            <person name="Li C.Y."/>
            <person name="Wang Z.W."/>
            <person name="Zhao X."/>
            <person name="Zhong W.Y."/>
            <person name="Ma X.K."/>
            <person name="Ma L."/>
            <person name="Huang J."/>
            <person name="Chen G.Z."/>
            <person name="Huang M.Z."/>
            <person name="Huang L."/>
            <person name="Peng D.H."/>
            <person name="Luo Y.B."/>
            <person name="Zou S.Q."/>
            <person name="Chen S.P."/>
            <person name="Lan S."/>
            <person name="Tsai W.C."/>
            <person name="Van de Peer Y."/>
            <person name="Liu Z.J."/>
        </authorList>
    </citation>
    <scope>NUCLEOTIDE SEQUENCE [LARGE SCALE GENOMIC DNA]</scope>
    <source>
        <strain evidence="11">Lor287</strain>
    </source>
</reference>
<dbReference type="Gene3D" id="2.60.120.330">
    <property type="entry name" value="B-lactam Antibiotic, Isopenicillin N Synthase, Chain"/>
    <property type="match status" value="1"/>
</dbReference>
<evidence type="ECO:0000256" key="1">
    <source>
        <dbReference type="ARBA" id="ARBA00001961"/>
    </source>
</evidence>
<dbReference type="GO" id="GO:0046148">
    <property type="term" value="P:pigment biosynthetic process"/>
    <property type="evidence" value="ECO:0007669"/>
    <property type="project" value="UniProtKB-ARBA"/>
</dbReference>
<accession>A0AAP0BV90</accession>
<evidence type="ECO:0000256" key="9">
    <source>
        <dbReference type="RuleBase" id="RU003682"/>
    </source>
</evidence>
<evidence type="ECO:0000256" key="5">
    <source>
        <dbReference type="ARBA" id="ARBA00022964"/>
    </source>
</evidence>
<keyword evidence="4" id="KW-0847">Vitamin C</keyword>
<dbReference type="GO" id="GO:0046872">
    <property type="term" value="F:metal ion binding"/>
    <property type="evidence" value="ECO:0007669"/>
    <property type="project" value="UniProtKB-KW"/>
</dbReference>
<proteinExistence type="inferred from homology"/>
<evidence type="ECO:0000256" key="4">
    <source>
        <dbReference type="ARBA" id="ARBA00022896"/>
    </source>
</evidence>
<dbReference type="PANTHER" id="PTHR47991">
    <property type="entry name" value="OXOGLUTARATE/IRON-DEPENDENT DIOXYGENASE"/>
    <property type="match status" value="1"/>
</dbReference>
<evidence type="ECO:0000256" key="8">
    <source>
        <dbReference type="ARBA" id="ARBA00023241"/>
    </source>
</evidence>
<dbReference type="Pfam" id="PF14226">
    <property type="entry name" value="DIOX_N"/>
    <property type="match status" value="1"/>
</dbReference>
<keyword evidence="8" id="KW-0284">Flavonoid biosynthesis</keyword>
<dbReference type="InterPro" id="IPR027443">
    <property type="entry name" value="IPNS-like_sf"/>
</dbReference>
<evidence type="ECO:0000256" key="3">
    <source>
        <dbReference type="ARBA" id="ARBA00022723"/>
    </source>
</evidence>
<dbReference type="GO" id="GO:0031418">
    <property type="term" value="F:L-ascorbic acid binding"/>
    <property type="evidence" value="ECO:0007669"/>
    <property type="project" value="UniProtKB-KW"/>
</dbReference>
<keyword evidence="3 9" id="KW-0479">Metal-binding</keyword>
<sequence>MISSLRDPRCSISSAPPISTILSTNPKPSYITICLPSPPDTRTMEVERVQAISSLAFGLDTIPPEFVRLEEEQPGMTTFHGPVPEIPVADLGGGKGEGAMEAVVKAAEEWGIFQVVNHGIPAKAVKELQRVGREFFELPQAEKEKYAMKEGKIEGYGTKLQKEVKGKKAWVDFLFHNVWPPASIDLAVWPENPPEYRKVNEEYTQHLLIVAENLMKWLSEGLGLEGHALRMALGGDELEYLLKINYYPPCPRPDLALGVVAHTDLSAITILVPNEVPGLQVFRDGCWFDVKYIPNALIIHIGDQIEILSNGRYKSVLHRTTVSKEKTRMSWPVFIAPPPEKIIGPLSELLNDKNPANFKSKKFKDYQYCKINKLPQ</sequence>
<evidence type="ECO:0000256" key="7">
    <source>
        <dbReference type="ARBA" id="ARBA00023004"/>
    </source>
</evidence>
<evidence type="ECO:0000256" key="2">
    <source>
        <dbReference type="ARBA" id="ARBA00008056"/>
    </source>
</evidence>
<comment type="cofactor">
    <cofactor evidence="1">
        <name>L-ascorbate</name>
        <dbReference type="ChEBI" id="CHEBI:38290"/>
    </cofactor>
</comment>
<dbReference type="InterPro" id="IPR050295">
    <property type="entry name" value="Plant_2OG-oxidoreductases"/>
</dbReference>
<evidence type="ECO:0000256" key="6">
    <source>
        <dbReference type="ARBA" id="ARBA00023002"/>
    </source>
</evidence>
<dbReference type="InterPro" id="IPR005123">
    <property type="entry name" value="Oxoglu/Fe-dep_dioxygenase_dom"/>
</dbReference>
<dbReference type="InterPro" id="IPR044861">
    <property type="entry name" value="IPNS-like_FE2OG_OXY"/>
</dbReference>
<keyword evidence="6 9" id="KW-0560">Oxidoreductase</keyword>
<keyword evidence="5" id="KW-0223">Dioxygenase</keyword>
<organism evidence="11 12">
    <name type="scientific">Platanthera zijinensis</name>
    <dbReference type="NCBI Taxonomy" id="2320716"/>
    <lineage>
        <taxon>Eukaryota</taxon>
        <taxon>Viridiplantae</taxon>
        <taxon>Streptophyta</taxon>
        <taxon>Embryophyta</taxon>
        <taxon>Tracheophyta</taxon>
        <taxon>Spermatophyta</taxon>
        <taxon>Magnoliopsida</taxon>
        <taxon>Liliopsida</taxon>
        <taxon>Asparagales</taxon>
        <taxon>Orchidaceae</taxon>
        <taxon>Orchidoideae</taxon>
        <taxon>Orchideae</taxon>
        <taxon>Orchidinae</taxon>
        <taxon>Platanthera</taxon>
    </lineage>
</organism>
<dbReference type="GO" id="GO:0051213">
    <property type="term" value="F:dioxygenase activity"/>
    <property type="evidence" value="ECO:0007669"/>
    <property type="project" value="UniProtKB-KW"/>
</dbReference>
<dbReference type="SUPFAM" id="SSF51197">
    <property type="entry name" value="Clavaminate synthase-like"/>
    <property type="match status" value="1"/>
</dbReference>
<name>A0AAP0BV90_9ASPA</name>
<evidence type="ECO:0000313" key="11">
    <source>
        <dbReference type="EMBL" id="KAK8951225.1"/>
    </source>
</evidence>
<keyword evidence="12" id="KW-1185">Reference proteome</keyword>
<comment type="caution">
    <text evidence="11">The sequence shown here is derived from an EMBL/GenBank/DDBJ whole genome shotgun (WGS) entry which is preliminary data.</text>
</comment>
<dbReference type="Proteomes" id="UP001418222">
    <property type="component" value="Unassembled WGS sequence"/>
</dbReference>
<dbReference type="EMBL" id="JBBWWQ010000003">
    <property type="protein sequence ID" value="KAK8951225.1"/>
    <property type="molecule type" value="Genomic_DNA"/>
</dbReference>
<evidence type="ECO:0000259" key="10">
    <source>
        <dbReference type="PROSITE" id="PS51471"/>
    </source>
</evidence>
<dbReference type="Pfam" id="PF03171">
    <property type="entry name" value="2OG-FeII_Oxy"/>
    <property type="match status" value="1"/>
</dbReference>
<comment type="similarity">
    <text evidence="2 9">Belongs to the iron/ascorbate-dependent oxidoreductase family.</text>
</comment>
<dbReference type="FunFam" id="2.60.120.330:FF:000009">
    <property type="entry name" value="Flavonol synthase"/>
    <property type="match status" value="1"/>
</dbReference>
<feature type="domain" description="Fe2OG dioxygenase" evidence="10">
    <location>
        <begin position="237"/>
        <end position="337"/>
    </location>
</feature>